<dbReference type="Pfam" id="PF08447">
    <property type="entry name" value="PAS_3"/>
    <property type="match status" value="1"/>
</dbReference>
<dbReference type="InterPro" id="IPR035965">
    <property type="entry name" value="PAS-like_dom_sf"/>
</dbReference>
<dbReference type="SUPFAM" id="SSF141868">
    <property type="entry name" value="EAL domain-like"/>
    <property type="match status" value="1"/>
</dbReference>
<dbReference type="Pfam" id="PF08448">
    <property type="entry name" value="PAS_4"/>
    <property type="match status" value="1"/>
</dbReference>
<name>K6ZAI6_9ALTE</name>
<dbReference type="InterPro" id="IPR001633">
    <property type="entry name" value="EAL_dom"/>
</dbReference>
<dbReference type="PROSITE" id="PS50112">
    <property type="entry name" value="PAS"/>
    <property type="match status" value="2"/>
</dbReference>
<feature type="domain" description="PAS" evidence="2">
    <location>
        <begin position="27"/>
        <end position="62"/>
    </location>
</feature>
<gene>
    <name evidence="5" type="ORF">GPAL_0472</name>
</gene>
<proteinExistence type="predicted"/>
<feature type="domain" description="PAS" evidence="2">
    <location>
        <begin position="135"/>
        <end position="205"/>
    </location>
</feature>
<dbReference type="NCBIfam" id="TIGR00254">
    <property type="entry name" value="GGDEF"/>
    <property type="match status" value="1"/>
</dbReference>
<dbReference type="PANTHER" id="PTHR44757:SF2">
    <property type="entry name" value="BIOFILM ARCHITECTURE MAINTENANCE PROTEIN MBAA"/>
    <property type="match status" value="1"/>
</dbReference>
<dbReference type="CDD" id="cd01948">
    <property type="entry name" value="EAL"/>
    <property type="match status" value="1"/>
</dbReference>
<dbReference type="CDD" id="cd01949">
    <property type="entry name" value="GGDEF"/>
    <property type="match status" value="1"/>
</dbReference>
<dbReference type="InterPro" id="IPR013655">
    <property type="entry name" value="PAS_fold_3"/>
</dbReference>
<dbReference type="CDD" id="cd00130">
    <property type="entry name" value="PAS"/>
    <property type="match status" value="1"/>
</dbReference>
<dbReference type="GO" id="GO:0003824">
    <property type="term" value="F:catalytic activity"/>
    <property type="evidence" value="ECO:0007669"/>
    <property type="project" value="UniProtKB-ARBA"/>
</dbReference>
<dbReference type="SUPFAM" id="SSF55073">
    <property type="entry name" value="Nucleotide cyclase"/>
    <property type="match status" value="1"/>
</dbReference>
<dbReference type="PROSITE" id="PS50887">
    <property type="entry name" value="GGDEF"/>
    <property type="match status" value="1"/>
</dbReference>
<dbReference type="Proteomes" id="UP000006251">
    <property type="component" value="Unassembled WGS sequence"/>
</dbReference>
<keyword evidence="6" id="KW-1185">Reference proteome</keyword>
<dbReference type="InterPro" id="IPR013656">
    <property type="entry name" value="PAS_4"/>
</dbReference>
<dbReference type="SMART" id="SM00091">
    <property type="entry name" value="PAS"/>
    <property type="match status" value="2"/>
</dbReference>
<dbReference type="PROSITE" id="PS50883">
    <property type="entry name" value="EAL"/>
    <property type="match status" value="1"/>
</dbReference>
<accession>K6ZAI6</accession>
<evidence type="ECO:0000259" key="2">
    <source>
        <dbReference type="PROSITE" id="PS50112"/>
    </source>
</evidence>
<dbReference type="InterPro" id="IPR035919">
    <property type="entry name" value="EAL_sf"/>
</dbReference>
<dbReference type="Gene3D" id="3.20.20.450">
    <property type="entry name" value="EAL domain"/>
    <property type="match status" value="1"/>
</dbReference>
<dbReference type="Gene3D" id="3.30.450.20">
    <property type="entry name" value="PAS domain"/>
    <property type="match status" value="2"/>
</dbReference>
<dbReference type="InterPro" id="IPR043128">
    <property type="entry name" value="Rev_trsase/Diguanyl_cyclase"/>
</dbReference>
<dbReference type="InterPro" id="IPR052155">
    <property type="entry name" value="Biofilm_reg_signaling"/>
</dbReference>
<dbReference type="STRING" id="1121922.GCA_000428905_03031"/>
<dbReference type="InterPro" id="IPR000014">
    <property type="entry name" value="PAS"/>
</dbReference>
<evidence type="ECO:0000256" key="1">
    <source>
        <dbReference type="ARBA" id="ARBA00001946"/>
    </source>
</evidence>
<dbReference type="SMART" id="SM00052">
    <property type="entry name" value="EAL"/>
    <property type="match status" value="1"/>
</dbReference>
<dbReference type="EMBL" id="BAEQ01000009">
    <property type="protein sequence ID" value="GAC27352.1"/>
    <property type="molecule type" value="Genomic_DNA"/>
</dbReference>
<dbReference type="FunFam" id="3.30.70.270:FF:000001">
    <property type="entry name" value="Diguanylate cyclase domain protein"/>
    <property type="match status" value="1"/>
</dbReference>
<dbReference type="InterPro" id="IPR000160">
    <property type="entry name" value="GGDEF_dom"/>
</dbReference>
<evidence type="ECO:0000313" key="5">
    <source>
        <dbReference type="EMBL" id="GAC27352.1"/>
    </source>
</evidence>
<feature type="domain" description="GGDEF" evidence="4">
    <location>
        <begin position="287"/>
        <end position="420"/>
    </location>
</feature>
<feature type="domain" description="EAL" evidence="3">
    <location>
        <begin position="429"/>
        <end position="683"/>
    </location>
</feature>
<dbReference type="InterPro" id="IPR029787">
    <property type="entry name" value="Nucleotide_cyclase"/>
</dbReference>
<dbReference type="Pfam" id="PF00990">
    <property type="entry name" value="GGDEF"/>
    <property type="match status" value="1"/>
</dbReference>
<dbReference type="AlphaFoldDB" id="K6ZAI6"/>
<evidence type="ECO:0000313" key="6">
    <source>
        <dbReference type="Proteomes" id="UP000006251"/>
    </source>
</evidence>
<evidence type="ECO:0000259" key="4">
    <source>
        <dbReference type="PROSITE" id="PS50887"/>
    </source>
</evidence>
<dbReference type="NCBIfam" id="TIGR00229">
    <property type="entry name" value="sensory_box"/>
    <property type="match status" value="1"/>
</dbReference>
<comment type="caution">
    <text evidence="5">The sequence shown here is derived from an EMBL/GenBank/DDBJ whole genome shotgun (WGS) entry which is preliminary data.</text>
</comment>
<dbReference type="Pfam" id="PF00563">
    <property type="entry name" value="EAL"/>
    <property type="match status" value="1"/>
</dbReference>
<dbReference type="PANTHER" id="PTHR44757">
    <property type="entry name" value="DIGUANYLATE CYCLASE DGCP"/>
    <property type="match status" value="1"/>
</dbReference>
<comment type="cofactor">
    <cofactor evidence="1">
        <name>Mg(2+)</name>
        <dbReference type="ChEBI" id="CHEBI:18420"/>
    </cofactor>
</comment>
<organism evidence="5 6">
    <name type="scientific">Brumicola pallidula DSM 14239 = ACAM 615</name>
    <dbReference type="NCBI Taxonomy" id="1121922"/>
    <lineage>
        <taxon>Bacteria</taxon>
        <taxon>Pseudomonadati</taxon>
        <taxon>Pseudomonadota</taxon>
        <taxon>Gammaproteobacteria</taxon>
        <taxon>Alteromonadales</taxon>
        <taxon>Alteromonadaceae</taxon>
        <taxon>Brumicola</taxon>
    </lineage>
</organism>
<sequence length="684" mass="78087">MSHQKSTIDSIHQLFDAVDVISVQGYDEERRVIYWNVGSELLYGYCEQEALGNKLEELIIPEPMRPFIVAAHSDWLNKDIKIPAGEITLCNKSGNEVHVFSSHVMFVNQDNKKQMYCIDISLAETRHAQAQVIFKENMLKAIFEGTPDIFFLMQEDGTITDYHASNKKQLYVSPKDFIGKPVASLLPAKVASKLKTHITKAIEEDGISSFEYELNVPHGLIYFEARMIYLKSDRQIAVIVRDITEQHKSNEVIRKQAYFDALTSLPNRFLSLDRLSQMLNDAERNRERTAVLFLDLDDFKTVNDSLGHEAGDKILIEAANRLNLALRKEDTVGRIGGDEFIVLLRALTDNHNALEIAENLLTIFRRPFQIDGRELILTLSIGIAIYPENGNCASDLLRNADTAMYQAKAIGRNTYSFFTKEMNLTMTRRFEIEGQMHGALERNEFDVYYQPQLDIQSGHITGAEALLRWHNPILGNVTPEEFIPIAEQTGLIIPIGKYVIKQALQFLSEWQNVDQQKYKMAVNFSPRQFRDNELIGFIRKSLIDTNISPQHLELEITEGVLMIGKSYIRESHLELHKLGIKLSMDDFGTGYSSLSYLRQYAFDALKIDRSFIDGITRNNEDYDLVKATIAMAHSLRLVVVAEGVEIREQLTLLEELGCDYAQGYYFSKPLTAKQLLELKYTTKP</sequence>
<dbReference type="SUPFAM" id="SSF55785">
    <property type="entry name" value="PYP-like sensor domain (PAS domain)"/>
    <property type="match status" value="2"/>
</dbReference>
<protein>
    <submittedName>
        <fullName evidence="5">Uncharacterized protein</fullName>
    </submittedName>
</protein>
<dbReference type="Gene3D" id="3.30.70.270">
    <property type="match status" value="1"/>
</dbReference>
<evidence type="ECO:0000259" key="3">
    <source>
        <dbReference type="PROSITE" id="PS50883"/>
    </source>
</evidence>
<reference evidence="6" key="1">
    <citation type="journal article" date="2014" name="Environ. Microbiol.">
        <title>Comparative genomics of the marine bacterial genus Glaciecola reveals the high degree of genomic diversity and genomic characteristic for cold adaptation.</title>
        <authorList>
            <person name="Qin Q.L."/>
            <person name="Xie B.B."/>
            <person name="Yu Y."/>
            <person name="Shu Y.L."/>
            <person name="Rong J.C."/>
            <person name="Zhang Y.J."/>
            <person name="Zhao D.L."/>
            <person name="Chen X.L."/>
            <person name="Zhang X.Y."/>
            <person name="Chen B."/>
            <person name="Zhou B.C."/>
            <person name="Zhang Y.Z."/>
        </authorList>
    </citation>
    <scope>NUCLEOTIDE SEQUENCE [LARGE SCALE GENOMIC DNA]</scope>
    <source>
        <strain evidence="6">ACAM 615</strain>
    </source>
</reference>
<dbReference type="SMART" id="SM00267">
    <property type="entry name" value="GGDEF"/>
    <property type="match status" value="1"/>
</dbReference>